<dbReference type="Gene3D" id="3.40.50.1820">
    <property type="entry name" value="alpha/beta hydrolase"/>
    <property type="match status" value="1"/>
</dbReference>
<dbReference type="InterPro" id="IPR029058">
    <property type="entry name" value="AB_hydrolase_fold"/>
</dbReference>
<evidence type="ECO:0000313" key="4">
    <source>
        <dbReference type="Proteomes" id="UP000598467"/>
    </source>
</evidence>
<gene>
    <name evidence="3" type="ORF">HK439_01880</name>
</gene>
<dbReference type="PANTHER" id="PTHR43194">
    <property type="entry name" value="HYDROLASE ALPHA/BETA FOLD FAMILY"/>
    <property type="match status" value="1"/>
</dbReference>
<name>A0A926P1Z4_9HYPH</name>
<keyword evidence="3" id="KW-0378">Hydrolase</keyword>
<dbReference type="Proteomes" id="UP000598467">
    <property type="component" value="Unassembled WGS sequence"/>
</dbReference>
<dbReference type="Pfam" id="PF00561">
    <property type="entry name" value="Abhydrolase_1"/>
    <property type="match status" value="1"/>
</dbReference>
<protein>
    <submittedName>
        <fullName evidence="3">Alpha/beta hydrolase</fullName>
    </submittedName>
</protein>
<feature type="region of interest" description="Disordered" evidence="1">
    <location>
        <begin position="1"/>
        <end position="20"/>
    </location>
</feature>
<organism evidence="3 4">
    <name type="scientific">Roseibium aggregatum</name>
    <dbReference type="NCBI Taxonomy" id="187304"/>
    <lineage>
        <taxon>Bacteria</taxon>
        <taxon>Pseudomonadati</taxon>
        <taxon>Pseudomonadota</taxon>
        <taxon>Alphaproteobacteria</taxon>
        <taxon>Hyphomicrobiales</taxon>
        <taxon>Stappiaceae</taxon>
        <taxon>Roseibium</taxon>
    </lineage>
</organism>
<evidence type="ECO:0000256" key="1">
    <source>
        <dbReference type="SAM" id="MobiDB-lite"/>
    </source>
</evidence>
<dbReference type="GO" id="GO:0016787">
    <property type="term" value="F:hydrolase activity"/>
    <property type="evidence" value="ECO:0007669"/>
    <property type="project" value="UniProtKB-KW"/>
</dbReference>
<dbReference type="PANTHER" id="PTHR43194:SF2">
    <property type="entry name" value="PEROXISOMAL MEMBRANE PROTEIN LPX1"/>
    <property type="match status" value="1"/>
</dbReference>
<comment type="caution">
    <text evidence="3">The sequence shown here is derived from an EMBL/GenBank/DDBJ whole genome shotgun (WGS) entry which is preliminary data.</text>
</comment>
<dbReference type="EMBL" id="JABFCZ010000002">
    <property type="protein sequence ID" value="MBD1544997.1"/>
    <property type="molecule type" value="Genomic_DNA"/>
</dbReference>
<feature type="compositionally biased region" description="Polar residues" evidence="1">
    <location>
        <begin position="8"/>
        <end position="20"/>
    </location>
</feature>
<evidence type="ECO:0000313" key="3">
    <source>
        <dbReference type="EMBL" id="MBD1544997.1"/>
    </source>
</evidence>
<reference evidence="3" key="1">
    <citation type="submission" date="2020-05" db="EMBL/GenBank/DDBJ databases">
        <title>Identification of trans-AT polyketide cluster in two marine bacteria, producers of a novel glutaramide-containing polyketide sesbanimide D and analogs.</title>
        <authorList>
            <person name="Kacar D."/>
            <person name="Rodriguez P."/>
            <person name="Canedo L."/>
            <person name="Gonzalez E."/>
            <person name="Galan B."/>
            <person name="De La Calle F."/>
            <person name="Garcia J.L."/>
        </authorList>
    </citation>
    <scope>NUCLEOTIDE SEQUENCE</scope>
    <source>
        <strain evidence="3">PHM038</strain>
    </source>
</reference>
<accession>A0A926P1Z4</accession>
<evidence type="ECO:0000259" key="2">
    <source>
        <dbReference type="Pfam" id="PF00561"/>
    </source>
</evidence>
<sequence length="308" mass="34005">MKDPGNDNMESSANTETASRSFTWTSRDGLTLSGREWGASGKDASRHPTILCLTGLSRNTRDFNDIAAYLQNSGYHVIALDYRGRGASAWDPEWHNYALPVEGHDIDDAIEFLGLKRFAVLGTSRGGLHAMAMTHRYDADRMVGVILNDVGPHLEMKAIHRIAASIGKKMDYPDFEAVAEHMEHTLGAQFPSFSKQDWLKLSRQLASPRDSGGCVIDYDPALAHTLVGWDDGSPTPDIWPLFEGLGKIPVLIIHGEMSDLLSRETCEKMLTVHPGARLITVRGQGHAPVLWDQETQQEIAAFLDRLSA</sequence>
<proteinExistence type="predicted"/>
<feature type="domain" description="AB hydrolase-1" evidence="2">
    <location>
        <begin position="48"/>
        <end position="292"/>
    </location>
</feature>
<dbReference type="InterPro" id="IPR000073">
    <property type="entry name" value="AB_hydrolase_1"/>
</dbReference>
<dbReference type="AlphaFoldDB" id="A0A926P1Z4"/>
<dbReference type="SUPFAM" id="SSF53474">
    <property type="entry name" value="alpha/beta-Hydrolases"/>
    <property type="match status" value="1"/>
</dbReference>
<dbReference type="InterPro" id="IPR050228">
    <property type="entry name" value="Carboxylesterase_BioH"/>
</dbReference>